<evidence type="ECO:0000313" key="2">
    <source>
        <dbReference type="Proteomes" id="UP000712281"/>
    </source>
</evidence>
<organism evidence="1 2">
    <name type="scientific">Brassica cretica</name>
    <name type="common">Mustard</name>
    <dbReference type="NCBI Taxonomy" id="69181"/>
    <lineage>
        <taxon>Eukaryota</taxon>
        <taxon>Viridiplantae</taxon>
        <taxon>Streptophyta</taxon>
        <taxon>Embryophyta</taxon>
        <taxon>Tracheophyta</taxon>
        <taxon>Spermatophyta</taxon>
        <taxon>Magnoliopsida</taxon>
        <taxon>eudicotyledons</taxon>
        <taxon>Gunneridae</taxon>
        <taxon>Pentapetalae</taxon>
        <taxon>rosids</taxon>
        <taxon>malvids</taxon>
        <taxon>Brassicales</taxon>
        <taxon>Brassicaceae</taxon>
        <taxon>Brassiceae</taxon>
        <taxon>Brassica</taxon>
    </lineage>
</organism>
<dbReference type="EMBL" id="QGKW02001911">
    <property type="protein sequence ID" value="KAF2567577.1"/>
    <property type="molecule type" value="Genomic_DNA"/>
</dbReference>
<dbReference type="AlphaFoldDB" id="A0A8S9IE53"/>
<evidence type="ECO:0000313" key="1">
    <source>
        <dbReference type="EMBL" id="KAF2567577.1"/>
    </source>
</evidence>
<dbReference type="Proteomes" id="UP000712281">
    <property type="component" value="Unassembled WGS sequence"/>
</dbReference>
<proteinExistence type="predicted"/>
<comment type="caution">
    <text evidence="1">The sequence shown here is derived from an EMBL/GenBank/DDBJ whole genome shotgun (WGS) entry which is preliminary data.</text>
</comment>
<reference evidence="1" key="1">
    <citation type="submission" date="2019-12" db="EMBL/GenBank/DDBJ databases">
        <title>Genome sequencing and annotation of Brassica cretica.</title>
        <authorList>
            <person name="Studholme D.J."/>
            <person name="Sarris P.F."/>
        </authorList>
    </citation>
    <scope>NUCLEOTIDE SEQUENCE</scope>
    <source>
        <strain evidence="1">PFS-001/15</strain>
        <tissue evidence="1">Leaf</tissue>
    </source>
</reference>
<accession>A0A8S9IE53</accession>
<protein>
    <submittedName>
        <fullName evidence="1">Uncharacterized protein</fullName>
    </submittedName>
</protein>
<name>A0A8S9IE53_BRACR</name>
<gene>
    <name evidence="1" type="ORF">F2Q68_00024518</name>
</gene>
<sequence length="338" mass="37903">MFFRSQSHFLDLGFQIDHLTQIQKREERREKISIFANVPRQSFVSSFGELYAVTSEQEKATREILRSRCRVADTKLKTLAGTDPFELVLSRRSCGVPSYSLCKQCNSFKTKPAEERPGGSCSWILVTLNDDKVVNLSLFHTCCHDYGSSCSDSSASFFPSLFELYCSCFVLMVEEGRQMRQREDIDTTDEFGDVAGIDEAVDELQEARRRAVEMRVVTLFVDHSCGPPYGARAPSPVRNPLLGGLPKVGGYPPLGPFQPTSSTPLAGWMPSPFSVPHPAVLFFFETTKPRDGITTNGYYVDLGVLVHDLLPIHVLVTLLSAYVWSLRLEQRELNWSGP</sequence>